<comment type="subcellular location">
    <subcellularLocation>
        <location evidence="1">Cell membrane</location>
        <topology evidence="1">Multi-pass membrane protein</topology>
    </subcellularLocation>
</comment>
<dbReference type="Pfam" id="PF00672">
    <property type="entry name" value="HAMP"/>
    <property type="match status" value="1"/>
</dbReference>
<sequence length="634" mass="68709">MLKNILTDISVRSKLTLGFSILVVLALCIALTGWVGIASVSERSERIANIGELSALSRDTRIGRLAYTIDYDDQHEKNWLDSIETLQKHLQHLKTVLNSPANLQQVNFASLALADYIANYKLFIKATNDREQMRTIFAKEGQLSFAKAEKLEWVSNSSVGTPEERETASRMIKLIQTMRFDVRGYSYNLKPESLDRARASVTLAIDFAKSLPESFGEGELSDGLNQNLMSYRRGFEDFITAQARINEAQDNIIKSIEKLLSASHNLTKNQVSLRIKDLNDARTYLLSSLVLAFCVSIFAARTITRLIVPPLKKVLSALEKVASGDFSQSYRSDRKDELGLLANSVETMTISLRYLVGGVRDGVTRIANSAGQLSAITEQTSAGVTSQRNETDQVATAMNEMAATVHEVAHSAEQASAAAVNASLKARQGSDIVSEAAHLIENLAAEVSNSKSAMDDLTIESNKIGGVLDVIKAVAEQTNLLALNAAIEAARAGDAGKGFAVVSEEVRSLAQRTQISTEEIAKLIESLHIRTSEVSHKLDSSLKLSNASVELTRTAGHTINDINQSVATIEAMNHQIAAAAEEQSVVAEQISRSVVNVREVSEKTASASAETAASSAELAGLGAHMQSLISKFKL</sequence>
<keyword evidence="5 11" id="KW-0812">Transmembrane</keyword>
<dbReference type="SMART" id="SM01358">
    <property type="entry name" value="HBM"/>
    <property type="match status" value="1"/>
</dbReference>
<dbReference type="InterPro" id="IPR004089">
    <property type="entry name" value="MCPsignal_dom"/>
</dbReference>
<keyword evidence="16" id="KW-1185">Reference proteome</keyword>
<dbReference type="Pfam" id="PF16591">
    <property type="entry name" value="HBM"/>
    <property type="match status" value="1"/>
</dbReference>
<dbReference type="GO" id="GO:0006935">
    <property type="term" value="P:chemotaxis"/>
    <property type="evidence" value="ECO:0007669"/>
    <property type="project" value="UniProtKB-KW"/>
</dbReference>
<dbReference type="InterPro" id="IPR004090">
    <property type="entry name" value="Chemotax_Me-accpt_rcpt"/>
</dbReference>
<evidence type="ECO:0000256" key="6">
    <source>
        <dbReference type="ARBA" id="ARBA00022989"/>
    </source>
</evidence>
<keyword evidence="7 11" id="KW-0472">Membrane</keyword>
<dbReference type="SUPFAM" id="SSF58104">
    <property type="entry name" value="Methyl-accepting chemotaxis protein (MCP) signaling domain"/>
    <property type="match status" value="1"/>
</dbReference>
<keyword evidence="2" id="KW-1003">Cell membrane</keyword>
<keyword evidence="6 11" id="KW-1133">Transmembrane helix</keyword>
<keyword evidence="3" id="KW-0488">Methylation</keyword>
<dbReference type="PANTHER" id="PTHR32089:SF120">
    <property type="entry name" value="METHYL-ACCEPTING CHEMOTAXIS PROTEIN TLPQ"/>
    <property type="match status" value="1"/>
</dbReference>
<dbReference type="EMBL" id="RBQF01000213">
    <property type="protein sequence ID" value="RMP07433.1"/>
    <property type="molecule type" value="Genomic_DNA"/>
</dbReference>
<dbReference type="Gene3D" id="1.20.1440.210">
    <property type="match status" value="2"/>
</dbReference>
<keyword evidence="4" id="KW-0145">Chemotaxis</keyword>
<evidence type="ECO:0000259" key="12">
    <source>
        <dbReference type="PROSITE" id="PS50111"/>
    </source>
</evidence>
<gene>
    <name evidence="15" type="ORF">ALQ29_02986</name>
</gene>
<evidence type="ECO:0000256" key="9">
    <source>
        <dbReference type="ARBA" id="ARBA00029447"/>
    </source>
</evidence>
<name>A0A3M4AKP2_PSEMA</name>
<reference evidence="15 16" key="1">
    <citation type="submission" date="2018-08" db="EMBL/GenBank/DDBJ databases">
        <title>Recombination of ecologically and evolutionarily significant loci maintains genetic cohesion in the Pseudomonas syringae species complex.</title>
        <authorList>
            <person name="Dillon M."/>
            <person name="Thakur S."/>
            <person name="Almeida R.N.D."/>
            <person name="Weir B.S."/>
            <person name="Guttman D.S."/>
        </authorList>
    </citation>
    <scope>NUCLEOTIDE SEQUENCE [LARGE SCALE GENOMIC DNA]</scope>
    <source>
        <strain evidence="15 16">ICMP 3555</strain>
    </source>
</reference>
<proteinExistence type="inferred from homology"/>
<evidence type="ECO:0000256" key="8">
    <source>
        <dbReference type="ARBA" id="ARBA00023224"/>
    </source>
</evidence>
<dbReference type="PROSITE" id="PS51753">
    <property type="entry name" value="HBM"/>
    <property type="match status" value="1"/>
</dbReference>
<dbReference type="AlphaFoldDB" id="A0A3M4AKP2"/>
<evidence type="ECO:0000259" key="14">
    <source>
        <dbReference type="PROSITE" id="PS51753"/>
    </source>
</evidence>
<dbReference type="SMART" id="SM00304">
    <property type="entry name" value="HAMP"/>
    <property type="match status" value="2"/>
</dbReference>
<dbReference type="CDD" id="cd11386">
    <property type="entry name" value="MCP_signal"/>
    <property type="match status" value="1"/>
</dbReference>
<feature type="domain" description="HAMP" evidence="13">
    <location>
        <begin position="305"/>
        <end position="357"/>
    </location>
</feature>
<evidence type="ECO:0000256" key="3">
    <source>
        <dbReference type="ARBA" id="ARBA00022481"/>
    </source>
</evidence>
<accession>A0A3M4AKP2</accession>
<keyword evidence="8 10" id="KW-0807">Transducer</keyword>
<dbReference type="InterPro" id="IPR032255">
    <property type="entry name" value="HBM"/>
</dbReference>
<dbReference type="PANTHER" id="PTHR32089">
    <property type="entry name" value="METHYL-ACCEPTING CHEMOTAXIS PROTEIN MCPB"/>
    <property type="match status" value="1"/>
</dbReference>
<evidence type="ECO:0000256" key="1">
    <source>
        <dbReference type="ARBA" id="ARBA00004651"/>
    </source>
</evidence>
<evidence type="ECO:0000256" key="2">
    <source>
        <dbReference type="ARBA" id="ARBA00022475"/>
    </source>
</evidence>
<evidence type="ECO:0008006" key="17">
    <source>
        <dbReference type="Google" id="ProtNLM"/>
    </source>
</evidence>
<dbReference type="Gene3D" id="1.10.287.950">
    <property type="entry name" value="Methyl-accepting chemotaxis protein"/>
    <property type="match status" value="1"/>
</dbReference>
<dbReference type="CDD" id="cd06225">
    <property type="entry name" value="HAMP"/>
    <property type="match status" value="1"/>
</dbReference>
<dbReference type="GO" id="GO:0005886">
    <property type="term" value="C:plasma membrane"/>
    <property type="evidence" value="ECO:0007669"/>
    <property type="project" value="UniProtKB-SubCell"/>
</dbReference>
<dbReference type="PRINTS" id="PR00260">
    <property type="entry name" value="CHEMTRNSDUCR"/>
</dbReference>
<protein>
    <recommendedName>
        <fullName evidence="17">Methyl-accepting chemotaxis protein</fullName>
    </recommendedName>
</protein>
<feature type="transmembrane region" description="Helical" evidence="11">
    <location>
        <begin position="15"/>
        <end position="37"/>
    </location>
</feature>
<evidence type="ECO:0000256" key="5">
    <source>
        <dbReference type="ARBA" id="ARBA00022692"/>
    </source>
</evidence>
<dbReference type="FunFam" id="1.10.287.950:FF:000001">
    <property type="entry name" value="Methyl-accepting chemotaxis sensory transducer"/>
    <property type="match status" value="1"/>
</dbReference>
<evidence type="ECO:0000256" key="10">
    <source>
        <dbReference type="PROSITE-ProRule" id="PRU00284"/>
    </source>
</evidence>
<evidence type="ECO:0000256" key="7">
    <source>
        <dbReference type="ARBA" id="ARBA00023136"/>
    </source>
</evidence>
<dbReference type="GO" id="GO:0004888">
    <property type="term" value="F:transmembrane signaling receptor activity"/>
    <property type="evidence" value="ECO:0007669"/>
    <property type="project" value="InterPro"/>
</dbReference>
<evidence type="ECO:0000313" key="16">
    <source>
        <dbReference type="Proteomes" id="UP000276587"/>
    </source>
</evidence>
<dbReference type="Proteomes" id="UP000276587">
    <property type="component" value="Unassembled WGS sequence"/>
</dbReference>
<evidence type="ECO:0000259" key="13">
    <source>
        <dbReference type="PROSITE" id="PS50885"/>
    </source>
</evidence>
<dbReference type="SMART" id="SM00283">
    <property type="entry name" value="MA"/>
    <property type="match status" value="1"/>
</dbReference>
<dbReference type="InterPro" id="IPR003660">
    <property type="entry name" value="HAMP_dom"/>
</dbReference>
<feature type="domain" description="HBM" evidence="14">
    <location>
        <begin position="42"/>
        <end position="278"/>
    </location>
</feature>
<comment type="similarity">
    <text evidence="9">Belongs to the methyl-accepting chemotaxis (MCP) protein family.</text>
</comment>
<dbReference type="GO" id="GO:0007165">
    <property type="term" value="P:signal transduction"/>
    <property type="evidence" value="ECO:0007669"/>
    <property type="project" value="UniProtKB-KW"/>
</dbReference>
<dbReference type="PROSITE" id="PS50111">
    <property type="entry name" value="CHEMOTAXIS_TRANSDUC_2"/>
    <property type="match status" value="1"/>
</dbReference>
<evidence type="ECO:0000256" key="4">
    <source>
        <dbReference type="ARBA" id="ARBA00022500"/>
    </source>
</evidence>
<evidence type="ECO:0000256" key="11">
    <source>
        <dbReference type="SAM" id="Phobius"/>
    </source>
</evidence>
<feature type="domain" description="Methyl-accepting transducer" evidence="12">
    <location>
        <begin position="362"/>
        <end position="598"/>
    </location>
</feature>
<evidence type="ECO:0000313" key="15">
    <source>
        <dbReference type="EMBL" id="RMP07433.1"/>
    </source>
</evidence>
<organism evidence="15 16">
    <name type="scientific">Pseudomonas marginalis pv. marginalis</name>
    <dbReference type="NCBI Taxonomy" id="97473"/>
    <lineage>
        <taxon>Bacteria</taxon>
        <taxon>Pseudomonadati</taxon>
        <taxon>Pseudomonadota</taxon>
        <taxon>Gammaproteobacteria</taxon>
        <taxon>Pseudomonadales</taxon>
        <taxon>Pseudomonadaceae</taxon>
        <taxon>Pseudomonas</taxon>
    </lineage>
</organism>
<feature type="transmembrane region" description="Helical" evidence="11">
    <location>
        <begin position="284"/>
        <end position="303"/>
    </location>
</feature>
<dbReference type="PROSITE" id="PS50885">
    <property type="entry name" value="HAMP"/>
    <property type="match status" value="1"/>
</dbReference>
<dbReference type="Pfam" id="PF00015">
    <property type="entry name" value="MCPsignal"/>
    <property type="match status" value="1"/>
</dbReference>
<comment type="caution">
    <text evidence="15">The sequence shown here is derived from an EMBL/GenBank/DDBJ whole genome shotgun (WGS) entry which is preliminary data.</text>
</comment>